<evidence type="ECO:0000313" key="3">
    <source>
        <dbReference type="EMBL" id="HEC72760.1"/>
    </source>
</evidence>
<comment type="similarity">
    <text evidence="1">Belongs to the AHA1 family.</text>
</comment>
<dbReference type="CDD" id="cd07814">
    <property type="entry name" value="SRPBCC_CalC_Aha1-like"/>
    <property type="match status" value="1"/>
</dbReference>
<evidence type="ECO:0000256" key="1">
    <source>
        <dbReference type="ARBA" id="ARBA00006817"/>
    </source>
</evidence>
<name>A0A7C1VPU1_9GAMM</name>
<organism evidence="3">
    <name type="scientific">Methylophaga aminisulfidivorans</name>
    <dbReference type="NCBI Taxonomy" id="230105"/>
    <lineage>
        <taxon>Bacteria</taxon>
        <taxon>Pseudomonadati</taxon>
        <taxon>Pseudomonadota</taxon>
        <taxon>Gammaproteobacteria</taxon>
        <taxon>Thiotrichales</taxon>
        <taxon>Piscirickettsiaceae</taxon>
        <taxon>Methylophaga</taxon>
    </lineage>
</organism>
<sequence>MERIMAERELEELEIIRRISASPEAVYKAWTEPELMKQWLAPDPNIVIYVENDPNPGGLLHIEMKSPDGTQHFIDGKYQKLTPHSFIAKSWKYSGPVDIIQDIETLLEINFTAVDPGCTDLKLTQSRLKTKEACDAYEADWPSCLDKLQNIFLH</sequence>
<evidence type="ECO:0000259" key="2">
    <source>
        <dbReference type="Pfam" id="PF08327"/>
    </source>
</evidence>
<comment type="caution">
    <text evidence="3">The sequence shown here is derived from an EMBL/GenBank/DDBJ whole genome shotgun (WGS) entry which is preliminary data.</text>
</comment>
<dbReference type="Proteomes" id="UP000886384">
    <property type="component" value="Unassembled WGS sequence"/>
</dbReference>
<reference evidence="3" key="1">
    <citation type="journal article" date="2020" name="mSystems">
        <title>Genome- and Community-Level Interaction Insights into Carbon Utilization and Element Cycling Functions of Hydrothermarchaeota in Hydrothermal Sediment.</title>
        <authorList>
            <person name="Zhou Z."/>
            <person name="Liu Y."/>
            <person name="Xu W."/>
            <person name="Pan J."/>
            <person name="Luo Z.H."/>
            <person name="Li M."/>
        </authorList>
    </citation>
    <scope>NUCLEOTIDE SEQUENCE [LARGE SCALE GENOMIC DNA]</scope>
    <source>
        <strain evidence="3">HyVt-380</strain>
    </source>
</reference>
<dbReference type="InterPro" id="IPR013538">
    <property type="entry name" value="ASHA1/2-like_C"/>
</dbReference>
<proteinExistence type="inferred from homology"/>
<dbReference type="Pfam" id="PF08327">
    <property type="entry name" value="AHSA1"/>
    <property type="match status" value="1"/>
</dbReference>
<dbReference type="SUPFAM" id="SSF55961">
    <property type="entry name" value="Bet v1-like"/>
    <property type="match status" value="1"/>
</dbReference>
<accession>A0A7C1VPU1</accession>
<dbReference type="Gene3D" id="3.30.530.20">
    <property type="match status" value="1"/>
</dbReference>
<protein>
    <submittedName>
        <fullName evidence="3">SRPBCC domain-containing protein</fullName>
    </submittedName>
</protein>
<dbReference type="InterPro" id="IPR023393">
    <property type="entry name" value="START-like_dom_sf"/>
</dbReference>
<feature type="domain" description="Activator of Hsp90 ATPase homologue 1/2-like C-terminal" evidence="2">
    <location>
        <begin position="21"/>
        <end position="151"/>
    </location>
</feature>
<dbReference type="AlphaFoldDB" id="A0A7C1VPU1"/>
<gene>
    <name evidence="3" type="ORF">ENI26_00115</name>
</gene>
<dbReference type="EMBL" id="DRHY01000003">
    <property type="protein sequence ID" value="HEC72760.1"/>
    <property type="molecule type" value="Genomic_DNA"/>
</dbReference>